<feature type="compositionally biased region" description="Basic and acidic residues" evidence="1">
    <location>
        <begin position="502"/>
        <end position="515"/>
    </location>
</feature>
<feature type="compositionally biased region" description="Low complexity" evidence="1">
    <location>
        <begin position="402"/>
        <end position="412"/>
    </location>
</feature>
<dbReference type="PANTHER" id="PTHR15545">
    <property type="entry name" value="PDZ DOMAIN CONTAINING RING FINGER PROTEIN 3, 4"/>
    <property type="match status" value="1"/>
</dbReference>
<name>A0A0R3X4S0_HYDTA</name>
<evidence type="ECO:0000313" key="4">
    <source>
        <dbReference type="Proteomes" id="UP000274429"/>
    </source>
</evidence>
<evidence type="ECO:0000256" key="1">
    <source>
        <dbReference type="SAM" id="MobiDB-lite"/>
    </source>
</evidence>
<dbReference type="EMBL" id="UYWX01020499">
    <property type="protein sequence ID" value="VDM32951.1"/>
    <property type="molecule type" value="Genomic_DNA"/>
</dbReference>
<feature type="compositionally biased region" description="Low complexity" evidence="1">
    <location>
        <begin position="63"/>
        <end position="72"/>
    </location>
</feature>
<sequence length="551" mass="57700">MEVFQRAPDPIIVVEVMRRPQPSSTTSPPAFPTPLVGGGGGLCGSGSGPGVGDSNSEMSSVLSSRRGIASGSGSTRSVAVQTVFSAGEMAASLAIAAASFAQQEARMALLGEPASYDVPGKHSTDYLLGVSGAGDGVEDEDGLDEEDEEEGNAEDVDDAVFGVDEVGCLDYILKQYPCSTNGVLPSFCHPHAFAQPIDSVYANFPENPASSSSASGNLPTGDYTTGASEKCFEVILQKQSTSDKFGLTLCYRPSDVQQNFTEVYISEIEPGSVAHRCGQIMLGDRVVKIGDQEITSREHVMDLFQGCGLCAKITLMRQALWKQPSGRLQPSYPTHPYPDSTLDIGITNAAYAHLPDQDSGMGRTTDDSVRTEESSEQEAEEHKALLMNPWPLFDPNVSNPGSASQPLPPTTTTAAASTAAAGTATGLAQVAAAAFLASPANTHLLDNELIHLSQLMQSLAMHCHKLAYVKMCGCLQPKEGCNAATTADADGSELGVGSAPTVEREVSGDSERGTEDTSPNKARQTPRMGLGATSTSHKASSANGIVRSKGW</sequence>
<feature type="region of interest" description="Disordered" evidence="1">
    <location>
        <begin position="488"/>
        <end position="551"/>
    </location>
</feature>
<dbReference type="PANTHER" id="PTHR15545:SF8">
    <property type="entry name" value="SLO-INTERACTING PROTEIN 1"/>
    <property type="match status" value="1"/>
</dbReference>
<dbReference type="SMART" id="SM00228">
    <property type="entry name" value="PDZ"/>
    <property type="match status" value="1"/>
</dbReference>
<dbReference type="WBParaSite" id="TTAC_0000842201-mRNA-1">
    <property type="protein sequence ID" value="TTAC_0000842201-mRNA-1"/>
    <property type="gene ID" value="TTAC_0000842201"/>
</dbReference>
<protein>
    <submittedName>
        <fullName evidence="5">PDZ domain-containing protein</fullName>
    </submittedName>
</protein>
<feature type="region of interest" description="Disordered" evidence="1">
    <location>
        <begin position="129"/>
        <end position="155"/>
    </location>
</feature>
<keyword evidence="4" id="KW-1185">Reference proteome</keyword>
<dbReference type="InterPro" id="IPR001478">
    <property type="entry name" value="PDZ"/>
</dbReference>
<evidence type="ECO:0000313" key="5">
    <source>
        <dbReference type="WBParaSite" id="TTAC_0000842201-mRNA-1"/>
    </source>
</evidence>
<dbReference type="Pfam" id="PF17820">
    <property type="entry name" value="PDZ_6"/>
    <property type="match status" value="1"/>
</dbReference>
<dbReference type="AlphaFoldDB" id="A0A0R3X4S0"/>
<feature type="region of interest" description="Disordered" evidence="1">
    <location>
        <begin position="19"/>
        <end position="72"/>
    </location>
</feature>
<feature type="compositionally biased region" description="Basic and acidic residues" evidence="1">
    <location>
        <begin position="364"/>
        <end position="373"/>
    </location>
</feature>
<dbReference type="OrthoDB" id="6270329at2759"/>
<feature type="compositionally biased region" description="Polar residues" evidence="1">
    <location>
        <begin position="53"/>
        <end position="62"/>
    </location>
</feature>
<proteinExistence type="predicted"/>
<evidence type="ECO:0000259" key="2">
    <source>
        <dbReference type="PROSITE" id="PS50106"/>
    </source>
</evidence>
<dbReference type="PROSITE" id="PS50106">
    <property type="entry name" value="PDZ"/>
    <property type="match status" value="1"/>
</dbReference>
<dbReference type="Proteomes" id="UP000274429">
    <property type="component" value="Unassembled WGS sequence"/>
</dbReference>
<feature type="domain" description="PDZ" evidence="2">
    <location>
        <begin position="233"/>
        <end position="319"/>
    </location>
</feature>
<feature type="region of interest" description="Disordered" evidence="1">
    <location>
        <begin position="353"/>
        <end position="412"/>
    </location>
</feature>
<feature type="compositionally biased region" description="Polar residues" evidence="1">
    <location>
        <begin position="532"/>
        <end position="543"/>
    </location>
</feature>
<gene>
    <name evidence="3" type="ORF">TTAC_LOCUS8407</name>
</gene>
<reference evidence="3 4" key="2">
    <citation type="submission" date="2018-11" db="EMBL/GenBank/DDBJ databases">
        <authorList>
            <consortium name="Pathogen Informatics"/>
        </authorList>
    </citation>
    <scope>NUCLEOTIDE SEQUENCE [LARGE SCALE GENOMIC DNA]</scope>
</reference>
<feature type="compositionally biased region" description="Acidic residues" evidence="1">
    <location>
        <begin position="136"/>
        <end position="155"/>
    </location>
</feature>
<organism evidence="5">
    <name type="scientific">Hydatigena taeniaeformis</name>
    <name type="common">Feline tapeworm</name>
    <name type="synonym">Taenia taeniaeformis</name>
    <dbReference type="NCBI Taxonomy" id="6205"/>
    <lineage>
        <taxon>Eukaryota</taxon>
        <taxon>Metazoa</taxon>
        <taxon>Spiralia</taxon>
        <taxon>Lophotrochozoa</taxon>
        <taxon>Platyhelminthes</taxon>
        <taxon>Cestoda</taxon>
        <taxon>Eucestoda</taxon>
        <taxon>Cyclophyllidea</taxon>
        <taxon>Taeniidae</taxon>
        <taxon>Hydatigera</taxon>
    </lineage>
</organism>
<dbReference type="STRING" id="6205.A0A0R3X4S0"/>
<accession>A0A0R3X4S0</accession>
<feature type="compositionally biased region" description="Gly residues" evidence="1">
    <location>
        <begin position="36"/>
        <end position="51"/>
    </location>
</feature>
<evidence type="ECO:0000313" key="3">
    <source>
        <dbReference type="EMBL" id="VDM32951.1"/>
    </source>
</evidence>
<dbReference type="Gene3D" id="2.30.42.10">
    <property type="match status" value="1"/>
</dbReference>
<dbReference type="InterPro" id="IPR036034">
    <property type="entry name" value="PDZ_sf"/>
</dbReference>
<dbReference type="SUPFAM" id="SSF50156">
    <property type="entry name" value="PDZ domain-like"/>
    <property type="match status" value="1"/>
</dbReference>
<dbReference type="InterPro" id="IPR051971">
    <property type="entry name" value="E3_ubiquitin-PDZ_ligase"/>
</dbReference>
<dbReference type="InterPro" id="IPR041489">
    <property type="entry name" value="PDZ_6"/>
</dbReference>
<reference evidence="5" key="1">
    <citation type="submission" date="2017-02" db="UniProtKB">
        <authorList>
            <consortium name="WormBaseParasite"/>
        </authorList>
    </citation>
    <scope>IDENTIFICATION</scope>
</reference>